<evidence type="ECO:0008006" key="3">
    <source>
        <dbReference type="Google" id="ProtNLM"/>
    </source>
</evidence>
<name>A0ABV6RCQ8_9MICO</name>
<evidence type="ECO:0000313" key="2">
    <source>
        <dbReference type="Proteomes" id="UP001589793"/>
    </source>
</evidence>
<keyword evidence="2" id="KW-1185">Reference proteome</keyword>
<evidence type="ECO:0000313" key="1">
    <source>
        <dbReference type="EMBL" id="MFC0674551.1"/>
    </source>
</evidence>
<comment type="caution">
    <text evidence="1">The sequence shown here is derived from an EMBL/GenBank/DDBJ whole genome shotgun (WGS) entry which is preliminary data.</text>
</comment>
<proteinExistence type="predicted"/>
<accession>A0ABV6RCQ8</accession>
<dbReference type="RefSeq" id="WP_376980747.1">
    <property type="nucleotide sequence ID" value="NZ_JBHLSV010000012.1"/>
</dbReference>
<sequence>MEDAAPSHPHRSDADGPAVDPNVAALVASASRWMGKALAGWFDDDTETVGLLAPIAVEHLGKAVLWSRNPALLVPLSNNAEPSLQILASRPNIANPRLRTIGLGVLLDRLERTMGTSPLTDDEKKRLTDTRNGSVHVGAKVQSAHVLRDALRLCSVLLEDLGTDLGTFFGDQHDTAVGILDAQRTEVESRVLAKKACARKRIADLEALLGERAFAEAAALLEAEAKDALDSGILEAVIDHPCPICERTGRLGGFLDVEGDVDWDIERVGDAYESYPIGFWRLHFTPMAFGCNVCKLSIDRQDELTAAKLPAEAYEIESEDLDDDFDIDDYARSSEEPD</sequence>
<organism evidence="1 2">
    <name type="scientific">Brachybacterium hainanense</name>
    <dbReference type="NCBI Taxonomy" id="1541174"/>
    <lineage>
        <taxon>Bacteria</taxon>
        <taxon>Bacillati</taxon>
        <taxon>Actinomycetota</taxon>
        <taxon>Actinomycetes</taxon>
        <taxon>Micrococcales</taxon>
        <taxon>Dermabacteraceae</taxon>
        <taxon>Brachybacterium</taxon>
    </lineage>
</organism>
<reference evidence="1 2" key="1">
    <citation type="submission" date="2024-09" db="EMBL/GenBank/DDBJ databases">
        <authorList>
            <person name="Sun Q."/>
            <person name="Mori K."/>
        </authorList>
    </citation>
    <scope>NUCLEOTIDE SEQUENCE [LARGE SCALE GENOMIC DNA]</scope>
    <source>
        <strain evidence="1 2">CICC 10874</strain>
    </source>
</reference>
<gene>
    <name evidence="1" type="ORF">ACFFF6_11350</name>
</gene>
<dbReference type="Proteomes" id="UP001589793">
    <property type="component" value="Unassembled WGS sequence"/>
</dbReference>
<protein>
    <recommendedName>
        <fullName evidence="3">DUF222 domain-containing protein</fullName>
    </recommendedName>
</protein>
<dbReference type="EMBL" id="JBHLSV010000012">
    <property type="protein sequence ID" value="MFC0674551.1"/>
    <property type="molecule type" value="Genomic_DNA"/>
</dbReference>